<organism evidence="3 4">
    <name type="scientific">Helicobacter mustelae (strain ATCC 43772 / CCUG 25715 / CIP 103759 / LMG 18044 / NCTC 12198 / R85-136P)</name>
    <name type="common">Campylobacter mustelae</name>
    <dbReference type="NCBI Taxonomy" id="679897"/>
    <lineage>
        <taxon>Bacteria</taxon>
        <taxon>Pseudomonadati</taxon>
        <taxon>Campylobacterota</taxon>
        <taxon>Epsilonproteobacteria</taxon>
        <taxon>Campylobacterales</taxon>
        <taxon>Helicobacteraceae</taxon>
        <taxon>Helicobacter</taxon>
    </lineage>
</organism>
<evidence type="ECO:0000256" key="2">
    <source>
        <dbReference type="SAM" id="MobiDB-lite"/>
    </source>
</evidence>
<protein>
    <submittedName>
        <fullName evidence="3">Putative outer membrane protein</fullName>
    </submittedName>
</protein>
<reference evidence="3 4" key="1">
    <citation type="journal article" date="2010" name="BMC Genomics">
        <title>Comparative genomics and proteomics of Helicobacter mustelae, an ulcerogenic and carcinogenic gastric pathogen.</title>
        <authorList>
            <person name="O'Toole P.W."/>
            <person name="Snelling W.J."/>
            <person name="Canchaya C."/>
            <person name="Forde B.M."/>
            <person name="Hardie K.R."/>
            <person name="Josenhans C."/>
            <person name="Graham R.L.J."/>
            <person name="McMullan G."/>
            <person name="Parkhill J."/>
            <person name="Belda E."/>
            <person name="Bentley S.D."/>
        </authorList>
    </citation>
    <scope>NUCLEOTIDE SEQUENCE [LARGE SCALE GENOMIC DNA]</scope>
    <source>
        <strain evidence="4">ATCC 43772 / LMG 18044 / NCTC 12198 / 12198</strain>
    </source>
</reference>
<gene>
    <name evidence="3" type="ordered locus">HMU04930</name>
</gene>
<dbReference type="InterPro" id="IPR002718">
    <property type="entry name" value="OMP_Helicobacter"/>
</dbReference>
<evidence type="ECO:0000313" key="3">
    <source>
        <dbReference type="EMBL" id="CBG39754.1"/>
    </source>
</evidence>
<proteinExistence type="predicted"/>
<name>D3UGY2_HELM1</name>
<dbReference type="HOGENOM" id="CLU_322052_0_0_7"/>
<feature type="region of interest" description="Disordered" evidence="2">
    <location>
        <begin position="671"/>
        <end position="704"/>
    </location>
</feature>
<dbReference type="EMBL" id="FN555004">
    <property type="protein sequence ID" value="CBG39754.1"/>
    <property type="molecule type" value="Genomic_DNA"/>
</dbReference>
<feature type="compositionally biased region" description="Polar residues" evidence="2">
    <location>
        <begin position="690"/>
        <end position="704"/>
    </location>
</feature>
<keyword evidence="1" id="KW-0175">Coiled coil</keyword>
<keyword evidence="4" id="KW-1185">Reference proteome</keyword>
<dbReference type="PRINTS" id="PR01776">
    <property type="entry name" value="HPOMPFAMILY"/>
</dbReference>
<accession>D3UGY2</accession>
<dbReference type="KEGG" id="hms:HMU04930"/>
<evidence type="ECO:0000313" key="4">
    <source>
        <dbReference type="Proteomes" id="UP000001522"/>
    </source>
</evidence>
<dbReference type="STRING" id="679897.HMU04930"/>
<dbReference type="AlphaFoldDB" id="D3UGY2"/>
<dbReference type="RefSeq" id="WP_013022840.1">
    <property type="nucleotide sequence ID" value="NC_013949.1"/>
</dbReference>
<feature type="coiled-coil region" evidence="1">
    <location>
        <begin position="545"/>
        <end position="572"/>
    </location>
</feature>
<dbReference type="Proteomes" id="UP000001522">
    <property type="component" value="Chromosome"/>
</dbReference>
<evidence type="ECO:0000256" key="1">
    <source>
        <dbReference type="SAM" id="Coils"/>
    </source>
</evidence>
<sequence length="899" mass="98820">MRRYLFPFIFGGLPLMAYNPKDGYFVEGGITTGMVETAETIIPPRSLLPSVPIPKRPPIKRISGTTPLIQSTQYSTQPIFTQDKLGSSTNQNPTPIILSAAHPIAIKLENGNVVIQNFLPYNLTNVDITMNTPGNKDRVIVGRIADLKPFEITTIPQTHMPEIAKVLAEYQQQEQQQQKQQQNRTLSGAQLAAAQNIQQSYIDKNNPNIDTRFLVDASSSSNAQTKHVLGIFERIWVDITAKFAPITPIPDLLKPNNGSWAWGVPTPYSAKLITYALENLAAVLSSPQFKQAVLHAPFAFVNGPGDYNPNVVPLSNGQAKPGSQKYVLSPETVYKQYTTSKNITVDIMSPSGYEGLGSPAVWGVQPGLINYYFKPDKSSKEKPPIYLSNDPLTPGTNIWPLITIWHEWGHVNGYSHNGDMTYQNGWFNNTDQAKPNNDAGAASAWDRFDKNPGDASGLPFVTNKNGTYFLAGMGGLGVGVWTYLGAHNELPINYKDLPAAEPNNRPNWSFNAPAWWTNPIVKPVAPIEPLAPPKESNGTENAENKKMYDAAMAQYQKNMKQYETDEANFKKRWDAYLKGLEDVQKNGTNFDSPVWYEAWAKQQAIKNKEELEKFYNEALKKAEQAVINQYNSYAGVTHITSLPANSTSAKQVAAASLNSATGAAQLAQLPQSNASNESGSGPGGGASAAQVPQSTPAQSATSEVSFRRLPREMSSYSSTFLSGLSSTLNSMSRVSNKSAMVGFNVMGGYQHYFNDTVGMSYYGIMKYNYAGVNKISASINQVGLGVGSNVLIDFYTKYTTIKEKDALEAIRRFDSSLGMFAGLRALWQGYGMLGRFVNAGNLNFTTGFNYRVGHSKYSLGISVPMISYDIKVATLGNREISIKEGPSHFNVFFNYGWVF</sequence>